<dbReference type="GO" id="GO:0000281">
    <property type="term" value="P:mitotic cytokinesis"/>
    <property type="evidence" value="ECO:0007669"/>
    <property type="project" value="InterPro"/>
</dbReference>
<organism evidence="7 8">
    <name type="scientific">Ceutorhynchus assimilis</name>
    <name type="common">cabbage seed weevil</name>
    <dbReference type="NCBI Taxonomy" id="467358"/>
    <lineage>
        <taxon>Eukaryota</taxon>
        <taxon>Metazoa</taxon>
        <taxon>Ecdysozoa</taxon>
        <taxon>Arthropoda</taxon>
        <taxon>Hexapoda</taxon>
        <taxon>Insecta</taxon>
        <taxon>Pterygota</taxon>
        <taxon>Neoptera</taxon>
        <taxon>Endopterygota</taxon>
        <taxon>Coleoptera</taxon>
        <taxon>Polyphaga</taxon>
        <taxon>Cucujiformia</taxon>
        <taxon>Curculionidae</taxon>
        <taxon>Ceutorhynchinae</taxon>
        <taxon>Ceutorhynchus</taxon>
    </lineage>
</organism>
<keyword evidence="4" id="KW-0862">Zinc</keyword>
<dbReference type="InterPro" id="IPR013083">
    <property type="entry name" value="Znf_RING/FYVE/PHD"/>
</dbReference>
<dbReference type="GO" id="GO:0032465">
    <property type="term" value="P:regulation of cytokinesis"/>
    <property type="evidence" value="ECO:0007669"/>
    <property type="project" value="TreeGrafter"/>
</dbReference>
<proteinExistence type="predicted"/>
<keyword evidence="2" id="KW-0479">Metal-binding</keyword>
<name>A0A9N9MMZ1_9CUCU</name>
<dbReference type="Pfam" id="PF01363">
    <property type="entry name" value="FYVE"/>
    <property type="match status" value="1"/>
</dbReference>
<reference evidence="7" key="1">
    <citation type="submission" date="2022-01" db="EMBL/GenBank/DDBJ databases">
        <authorList>
            <person name="King R."/>
        </authorList>
    </citation>
    <scope>NUCLEOTIDE SEQUENCE</scope>
</reference>
<dbReference type="OrthoDB" id="1936617at2759"/>
<evidence type="ECO:0000313" key="7">
    <source>
        <dbReference type="EMBL" id="CAG9766398.1"/>
    </source>
</evidence>
<dbReference type="GO" id="GO:0005765">
    <property type="term" value="C:lysosomal membrane"/>
    <property type="evidence" value="ECO:0007669"/>
    <property type="project" value="TreeGrafter"/>
</dbReference>
<evidence type="ECO:0000256" key="1">
    <source>
        <dbReference type="ARBA" id="ARBA00022553"/>
    </source>
</evidence>
<dbReference type="GO" id="GO:0008270">
    <property type="term" value="F:zinc ion binding"/>
    <property type="evidence" value="ECO:0007669"/>
    <property type="project" value="UniProtKB-KW"/>
</dbReference>
<dbReference type="InterPro" id="IPR017455">
    <property type="entry name" value="Znf_FYVE-rel"/>
</dbReference>
<evidence type="ECO:0000256" key="3">
    <source>
        <dbReference type="ARBA" id="ARBA00022771"/>
    </source>
</evidence>
<feature type="domain" description="FYVE-type" evidence="6">
    <location>
        <begin position="1191"/>
        <end position="1251"/>
    </location>
</feature>
<gene>
    <name evidence="7" type="ORF">CEUTPL_LOCUS6983</name>
</gene>
<dbReference type="Gene3D" id="3.30.40.10">
    <property type="entry name" value="Zinc/RING finger domain, C3HC4 (zinc finger)"/>
    <property type="match status" value="1"/>
</dbReference>
<dbReference type="Proteomes" id="UP001152799">
    <property type="component" value="Chromosome 3"/>
</dbReference>
<evidence type="ECO:0000313" key="8">
    <source>
        <dbReference type="Proteomes" id="UP001152799"/>
    </source>
</evidence>
<dbReference type="InterPro" id="IPR028730">
    <property type="entry name" value="ZFYVE26"/>
</dbReference>
<dbReference type="GO" id="GO:0000724">
    <property type="term" value="P:double-strand break repair via homologous recombination"/>
    <property type="evidence" value="ECO:0007669"/>
    <property type="project" value="InterPro"/>
</dbReference>
<accession>A0A9N9MMZ1</accession>
<evidence type="ECO:0000256" key="2">
    <source>
        <dbReference type="ARBA" id="ARBA00022723"/>
    </source>
</evidence>
<evidence type="ECO:0000259" key="6">
    <source>
        <dbReference type="PROSITE" id="PS50178"/>
    </source>
</evidence>
<dbReference type="GO" id="GO:0032266">
    <property type="term" value="F:phosphatidylinositol-3-phosphate binding"/>
    <property type="evidence" value="ECO:0007669"/>
    <property type="project" value="InterPro"/>
</dbReference>
<keyword evidence="3 5" id="KW-0863">Zinc-finger</keyword>
<dbReference type="InterPro" id="IPR057946">
    <property type="entry name" value="TPR_ZFYVE26"/>
</dbReference>
<keyword evidence="1" id="KW-0597">Phosphoprotein</keyword>
<keyword evidence="8" id="KW-1185">Reference proteome</keyword>
<dbReference type="GO" id="GO:0005813">
    <property type="term" value="C:centrosome"/>
    <property type="evidence" value="ECO:0007669"/>
    <property type="project" value="TreeGrafter"/>
</dbReference>
<evidence type="ECO:0000256" key="4">
    <source>
        <dbReference type="ARBA" id="ARBA00022833"/>
    </source>
</evidence>
<evidence type="ECO:0000256" key="5">
    <source>
        <dbReference type="PROSITE-ProRule" id="PRU00091"/>
    </source>
</evidence>
<protein>
    <recommendedName>
        <fullName evidence="6">FYVE-type domain-containing protein</fullName>
    </recommendedName>
</protein>
<sequence length="1967" mass="227805">MEELEDLLQNNKEKFYRQFSCSNIQDKNKDFIGKVWELIGKNLLSKNVLYLSLMLHKNDDLLDKCISYDKETLNIEKSLKDPISLFDYTVHTKKHWFYKLIKNSSGFDLPKLAYLQLINITNNEFANNHSHLEEFIIKQCQDINYIDKFWIYYAQEVKYILNLIDDLNINNKDILNHACQNSVLELASEYLDLDCKHANVLSLLQKLKPQTFPHEEDIEGQISVLTSYSILAEFLKILIRNNNSLNINEILTQIQMELLNIKDHKLQLQLLQVIFSCIFLKSSHIDNSSTDKYICNEKELRIILFTLKTVMEEIKFKRIYDEDNLAKLNELYKMVTDASWRLELIISVVPAGKCNDNLLQYLLAEPESLINLCLKSNCDFNRASQVLQIFSLESSSLAQEILYTEKLQELKDIFKKTSKIRNIHQDTPELAVPKIKLNLDDIAEEFFRKHPNNKCEESDKIIQENLECYPFLDHFKSENELLMNILDLAITQTNTFDDSRALLHLASNYNTLNDKESDFSIFARKLLILFNEIGEKSNVTLGNILLNPEIVLDKNQWQKQEEFYEKLQKMYEEFNASLLNSEAGVLNKDHLSHKLCQNLSNYLSENSNNEKYLQKLFNYIKAFSKVLYIEKDTSVLISNNENTSFFALLTFNRSELMGKLLFEQNLDPKEFEKYFQKLKLDFLYHVTGNCFPTINLYTDENVAKDELYPENTLYAPNEAVITYIKKRHWLLALILIEMYKIEDVEIVEVGESRIQHFINYLRLPKIQNLQDLFKCNEIIAAVQNDISYHNTQEYVYAEIKKHDFGSSTQTSHSSDSLETAEEILEDELKTTNWRKLFSILDSIPEKQFKKEPDFVSLRDMVLVNLVKDAFECGYYKFTLEIADRSLRTNLLLENMKTWPEDFCINSIKCELTRFEKEEEEETEVVEELKLWLKHIEHSKKVMHILEVTSWSNMYDMCTFQPKEVLNKLLASKEINLLLEFIELHEVSNAMLLCINEDFLESAFEIPMDLKSIKKLLKFLPQNHAIKVCQNLLGILKNVSHLQFICDYLTKRTNQDDLANVALSLKMLSVFTQNEFDQQLLFLLRDPMSIIEVLIMNTKLDKLAAVLEMIKNCIPVTEIKEEPVTVEKIDDVLRKYAEKSLDFRVIAQPEPRLLSTPEHKLLQSLDSINLDPDAKVFIMPEEVPSKDQWVANSEVIECMCCTNVFFSMFNRRHHCRRCGRVVCYSCSKKRMIVPTYGDILVRVCTDCFKQTFKDAVSEDTTSTKSALDDYWMLTNDLDHNRIVREEFSYEFAPSVSLCLSLMKFHSASDEKAKFLLDQCDILLKLLIPNQDHLQEIDYMLVIRMLKSLALAAKLSSQDTSLRFGSSSADRILTQAELLSLLAERGCLSLLPTNNSAFIDSISLMRLTDKLLEREQWQLALEVSTKAGIDKSGVFVAWGISCLKAGSLVSAREKFSKCLDKNAHHDANYYDIDSASLKVIKNPPLLNEIIKILESKKETLDEEVVIDHSKFSGSTMTLSQSVVSTSPADGAIFILNKLKNLKNIELGYYSLKKRGNSADQKLEKVIYDECVYYLSRYGTGISLVEFHIKYGNFSKALNCIIKKNLSPEVFVETYMKCLKHGNISTLQAHMSEIDSTLTIWKDHLMQICCYLAKRNLLHSLYQLQLYMGDYVRAAMTCFRFYEEKASSFTDLLNNSHFLYKSQEHLRQAKEQEQWITVSTVRTMESEETFDVTSVESPLIKKMTSEEIDKHTATILTQIEASQFLADCEKNGVMPMQLYLEIFPNPDNIPKNKISIPTLFGPSDQRKYLAALCIICAQTIEQGFAFGLRIIKEFRLKPILVYKETGKYLAQTKRFSDIAELVNCIKQSSNGNDEVVAVCDEMLIFAVATLKNTSSTEAHVEELIKHISDKTVKISAYIEAQQLKTAYFLATKYKRLVDLRRIMREAESTNQTAIKLLCQKAIQRYSAENK</sequence>
<dbReference type="SMART" id="SM00064">
    <property type="entry name" value="FYVE"/>
    <property type="match status" value="1"/>
</dbReference>
<dbReference type="PANTHER" id="PTHR46591:SF1">
    <property type="entry name" value="ZINC FINGER FYVE DOMAIN-CONTAINING PROTEIN 26"/>
    <property type="match status" value="1"/>
</dbReference>
<dbReference type="GO" id="GO:0030496">
    <property type="term" value="C:midbody"/>
    <property type="evidence" value="ECO:0007669"/>
    <property type="project" value="TreeGrafter"/>
</dbReference>
<dbReference type="PANTHER" id="PTHR46591">
    <property type="entry name" value="ZINC FINGER FYVE DOMAIN-CONTAINING PROTEIN 26"/>
    <property type="match status" value="1"/>
</dbReference>
<dbReference type="InterPro" id="IPR000306">
    <property type="entry name" value="Znf_FYVE"/>
</dbReference>
<dbReference type="Pfam" id="PF25569">
    <property type="entry name" value="TPR_ZFYVE26"/>
    <property type="match status" value="1"/>
</dbReference>
<dbReference type="SUPFAM" id="SSF57903">
    <property type="entry name" value="FYVE/PHD zinc finger"/>
    <property type="match status" value="1"/>
</dbReference>
<dbReference type="EMBL" id="OU892279">
    <property type="protein sequence ID" value="CAG9766398.1"/>
    <property type="molecule type" value="Genomic_DNA"/>
</dbReference>
<dbReference type="InterPro" id="IPR011011">
    <property type="entry name" value="Znf_FYVE_PHD"/>
</dbReference>
<dbReference type="PROSITE" id="PS50178">
    <property type="entry name" value="ZF_FYVE"/>
    <property type="match status" value="1"/>
</dbReference>